<dbReference type="EMBL" id="AP023361">
    <property type="protein sequence ID" value="BCJ90505.1"/>
    <property type="molecule type" value="Genomic_DNA"/>
</dbReference>
<dbReference type="InterPro" id="IPR011990">
    <property type="entry name" value="TPR-like_helical_dom_sf"/>
</dbReference>
<dbReference type="SMART" id="SM00671">
    <property type="entry name" value="SEL1"/>
    <property type="match status" value="1"/>
</dbReference>
<protein>
    <recommendedName>
        <fullName evidence="3">Sel1 repeat family protein</fullName>
    </recommendedName>
</protein>
<dbReference type="SUPFAM" id="SSF81901">
    <property type="entry name" value="HCP-like"/>
    <property type="match status" value="1"/>
</dbReference>
<organism evidence="1 2">
    <name type="scientific">Terrihabitans soli</name>
    <dbReference type="NCBI Taxonomy" id="708113"/>
    <lineage>
        <taxon>Bacteria</taxon>
        <taxon>Pseudomonadati</taxon>
        <taxon>Pseudomonadota</taxon>
        <taxon>Alphaproteobacteria</taxon>
        <taxon>Hyphomicrobiales</taxon>
        <taxon>Terrihabitans</taxon>
    </lineage>
</organism>
<dbReference type="KEGG" id="tso:IZ6_12400"/>
<evidence type="ECO:0008006" key="3">
    <source>
        <dbReference type="Google" id="ProtNLM"/>
    </source>
</evidence>
<evidence type="ECO:0000313" key="1">
    <source>
        <dbReference type="EMBL" id="BCJ90505.1"/>
    </source>
</evidence>
<dbReference type="AlphaFoldDB" id="A0A6S6QS09"/>
<sequence length="89" mass="9872">MKYLDIGALENAALGAPNARGDIFVQLGLMYSNGRTVQPDRVQAHKWFNLAASKGHSEAARYRKELAAEMSEDDIAEAQRAARKWVSTH</sequence>
<keyword evidence="2" id="KW-1185">Reference proteome</keyword>
<accession>A0A6S6QS09</accession>
<dbReference type="RefSeq" id="WP_222877131.1">
    <property type="nucleotide sequence ID" value="NZ_AP023361.1"/>
</dbReference>
<proteinExistence type="predicted"/>
<evidence type="ECO:0000313" key="2">
    <source>
        <dbReference type="Proteomes" id="UP000515317"/>
    </source>
</evidence>
<name>A0A6S6QS09_9HYPH</name>
<gene>
    <name evidence="1" type="ORF">IZ6_12400</name>
</gene>
<dbReference type="Pfam" id="PF08238">
    <property type="entry name" value="Sel1"/>
    <property type="match status" value="1"/>
</dbReference>
<dbReference type="Proteomes" id="UP000515317">
    <property type="component" value="Chromosome"/>
</dbReference>
<reference evidence="1 2" key="1">
    <citation type="submission" date="2020-08" db="EMBL/GenBank/DDBJ databases">
        <title>Genome sequence of Rhizobiales bacterium strain IZ6.</title>
        <authorList>
            <person name="Nakai R."/>
            <person name="Naganuma T."/>
        </authorList>
    </citation>
    <scope>NUCLEOTIDE SEQUENCE [LARGE SCALE GENOMIC DNA]</scope>
    <source>
        <strain evidence="1 2">IZ6</strain>
    </source>
</reference>
<dbReference type="InterPro" id="IPR006597">
    <property type="entry name" value="Sel1-like"/>
</dbReference>
<dbReference type="Gene3D" id="1.25.40.10">
    <property type="entry name" value="Tetratricopeptide repeat domain"/>
    <property type="match status" value="1"/>
</dbReference>